<dbReference type="EMBL" id="MN740520">
    <property type="protein sequence ID" value="QHU30861.1"/>
    <property type="molecule type" value="Genomic_DNA"/>
</dbReference>
<proteinExistence type="predicted"/>
<reference evidence="2" key="1">
    <citation type="journal article" date="2020" name="Nature">
        <title>Giant virus diversity and host interactions through global metagenomics.</title>
        <authorList>
            <person name="Schulz F."/>
            <person name="Roux S."/>
            <person name="Paez-Espino D."/>
            <person name="Jungbluth S."/>
            <person name="Walsh D.A."/>
            <person name="Denef V.J."/>
            <person name="McMahon K.D."/>
            <person name="Konstantinidis K.T."/>
            <person name="Eloe-Fadrosh E.A."/>
            <person name="Kyrpides N.C."/>
            <person name="Woyke T."/>
        </authorList>
    </citation>
    <scope>NUCLEOTIDE SEQUENCE</scope>
    <source>
        <strain evidence="2">GVMAG-M-3300027892-73</strain>
    </source>
</reference>
<dbReference type="AlphaFoldDB" id="A0A6C0LMC9"/>
<name>A0A6C0LMC9_9ZZZZ</name>
<keyword evidence="1" id="KW-1133">Transmembrane helix</keyword>
<accession>A0A6C0LMC9</accession>
<feature type="transmembrane region" description="Helical" evidence="1">
    <location>
        <begin position="6"/>
        <end position="22"/>
    </location>
</feature>
<evidence type="ECO:0000256" key="1">
    <source>
        <dbReference type="SAM" id="Phobius"/>
    </source>
</evidence>
<keyword evidence="1" id="KW-0472">Membrane</keyword>
<protein>
    <submittedName>
        <fullName evidence="2">Uncharacterized protein</fullName>
    </submittedName>
</protein>
<sequence length="373" mass="43150">MKSSFNKLFILFFILIVIGILYKRFEDSRIKDETYENNVAIQKYLLDGKSLTESKKPILWIYVPYELNSRNWANFGSRTSLDLNQPYLYLTVKSIINKCSHSFTISIIDDNSFEKLIPGWNVDLKCIANPILDNMRELGLMKLLHIYGGILCPISFICMKDLNELFITGTQGGKMFMCETTDRNITSTEKNVYPSLKFCGANKENRTVGNLIDFMQHTISNDFTADTKFLGAFDRWCNSKIEQGAINLINGKMIGIKTSENQPILIEDLMSNHYLKIDPYTYGILIPSDELLKRRKYQWFLRMSPKQVLESDIIIGNYLLLFNAPDKEEGIIEPLKMKPDWVAFWKTPLYNGLYGVKPQWLGDNQLKVKYPGR</sequence>
<evidence type="ECO:0000313" key="2">
    <source>
        <dbReference type="EMBL" id="QHU30861.1"/>
    </source>
</evidence>
<organism evidence="2">
    <name type="scientific">viral metagenome</name>
    <dbReference type="NCBI Taxonomy" id="1070528"/>
    <lineage>
        <taxon>unclassified sequences</taxon>
        <taxon>metagenomes</taxon>
        <taxon>organismal metagenomes</taxon>
    </lineage>
</organism>
<keyword evidence="1" id="KW-0812">Transmembrane</keyword>